<protein>
    <submittedName>
        <fullName evidence="1">Uncharacterized protein</fullName>
    </submittedName>
</protein>
<dbReference type="PATRIC" id="fig|1359168.3.peg.690"/>
<dbReference type="Proteomes" id="UP000033616">
    <property type="component" value="Unassembled WGS sequence"/>
</dbReference>
<dbReference type="RefSeq" id="WP_045797546.1">
    <property type="nucleotide sequence ID" value="NZ_LANP01000027.1"/>
</dbReference>
<name>A0A0F3MI65_9RICK</name>
<accession>A0A0F3MI65</accession>
<evidence type="ECO:0000313" key="1">
    <source>
        <dbReference type="EMBL" id="KJV55147.1"/>
    </source>
</evidence>
<comment type="caution">
    <text evidence="1">The sequence shown here is derived from an EMBL/GenBank/DDBJ whole genome shotgun (WGS) entry which is preliminary data.</text>
</comment>
<dbReference type="EMBL" id="LANP01000027">
    <property type="protein sequence ID" value="KJV55147.1"/>
    <property type="molecule type" value="Genomic_DNA"/>
</dbReference>
<gene>
    <name evidence="1" type="ORF">OCHUTO_0955</name>
</gene>
<keyword evidence="2" id="KW-1185">Reference proteome</keyword>
<dbReference type="AlphaFoldDB" id="A0A0F3MI65"/>
<proteinExistence type="predicted"/>
<reference evidence="1 2" key="1">
    <citation type="submission" date="2015-02" db="EMBL/GenBank/DDBJ databases">
        <title>Genome Sequencing of Rickettsiales.</title>
        <authorList>
            <person name="Daugherty S.C."/>
            <person name="Su Q."/>
            <person name="Abolude K."/>
            <person name="Beier-Sexton M."/>
            <person name="Carlyon J.A."/>
            <person name="Carter R."/>
            <person name="Day N.P."/>
            <person name="Dumler S.J."/>
            <person name="Dyachenko V."/>
            <person name="Godinez A."/>
            <person name="Kurtti T.J."/>
            <person name="Lichay M."/>
            <person name="Mullins K.E."/>
            <person name="Ott S."/>
            <person name="Pappas-Brown V."/>
            <person name="Paris D.H."/>
            <person name="Patel P."/>
            <person name="Richards A.L."/>
            <person name="Sadzewicz L."/>
            <person name="Sears K."/>
            <person name="Seidman D."/>
            <person name="Sengamalay N."/>
            <person name="Stenos J."/>
            <person name="Tallon L.J."/>
            <person name="Vincent G."/>
            <person name="Fraser C.M."/>
            <person name="Munderloh U."/>
            <person name="Dunning-Hotopp J.C."/>
        </authorList>
    </citation>
    <scope>NUCLEOTIDE SEQUENCE [LARGE SCALE GENOMIC DNA]</scope>
    <source>
        <strain evidence="1 2">Fuller</strain>
    </source>
</reference>
<sequence length="87" mass="10177">MEAQNATTVYDIITNGCNIAKNNSSNIGIIFYRFIRNFISSEWRKLTGDNGKTLSKTSKQLLSLIVYRLQIYYNKDIEELQESYYSY</sequence>
<dbReference type="STRING" id="1359168.OCHUTO_0955"/>
<evidence type="ECO:0000313" key="2">
    <source>
        <dbReference type="Proteomes" id="UP000033616"/>
    </source>
</evidence>
<organism evidence="1 2">
    <name type="scientific">Orientia chuto str. Dubai</name>
    <dbReference type="NCBI Taxonomy" id="1359168"/>
    <lineage>
        <taxon>Bacteria</taxon>
        <taxon>Pseudomonadati</taxon>
        <taxon>Pseudomonadota</taxon>
        <taxon>Alphaproteobacteria</taxon>
        <taxon>Rickettsiales</taxon>
        <taxon>Rickettsiaceae</taxon>
        <taxon>Rickettsieae</taxon>
        <taxon>Orientia</taxon>
    </lineage>
</organism>